<dbReference type="GO" id="GO:0015031">
    <property type="term" value="P:protein transport"/>
    <property type="evidence" value="ECO:0007669"/>
    <property type="project" value="UniProtKB-KW"/>
</dbReference>
<dbReference type="GO" id="GO:0005789">
    <property type="term" value="C:endoplasmic reticulum membrane"/>
    <property type="evidence" value="ECO:0007669"/>
    <property type="project" value="UniProtKB-SubCell"/>
</dbReference>
<evidence type="ECO:0000256" key="1">
    <source>
        <dbReference type="ARBA" id="ARBA00004477"/>
    </source>
</evidence>
<evidence type="ECO:0000256" key="12">
    <source>
        <dbReference type="SAM" id="Phobius"/>
    </source>
</evidence>
<dbReference type="GO" id="GO:0005793">
    <property type="term" value="C:endoplasmic reticulum-Golgi intermediate compartment"/>
    <property type="evidence" value="ECO:0007669"/>
    <property type="project" value="TreeGrafter"/>
</dbReference>
<evidence type="ECO:0000256" key="5">
    <source>
        <dbReference type="ARBA" id="ARBA00022692"/>
    </source>
</evidence>
<dbReference type="AlphaFoldDB" id="A0A5A9P189"/>
<name>A0A5A9P189_9TELE</name>
<comment type="similarity">
    <text evidence="3">Belongs to the YIF1 family.</text>
</comment>
<gene>
    <name evidence="13" type="ORF">E1301_Tti006381</name>
</gene>
<evidence type="ECO:0000256" key="4">
    <source>
        <dbReference type="ARBA" id="ARBA00022448"/>
    </source>
</evidence>
<keyword evidence="4" id="KW-0813">Transport</keyword>
<comment type="subcellular location">
    <subcellularLocation>
        <location evidence="1">Endoplasmic reticulum membrane</location>
        <topology evidence="1">Multi-pass membrane protein</topology>
    </subcellularLocation>
    <subcellularLocation>
        <location evidence="2">Golgi apparatus membrane</location>
        <topology evidence="2">Multi-pass membrane protein</topology>
    </subcellularLocation>
</comment>
<dbReference type="GO" id="GO:0030134">
    <property type="term" value="C:COPII-coated ER to Golgi transport vesicle"/>
    <property type="evidence" value="ECO:0007669"/>
    <property type="project" value="TreeGrafter"/>
</dbReference>
<evidence type="ECO:0000256" key="11">
    <source>
        <dbReference type="SAM" id="MobiDB-lite"/>
    </source>
</evidence>
<evidence type="ECO:0000313" key="13">
    <source>
        <dbReference type="EMBL" id="KAA0714779.1"/>
    </source>
</evidence>
<dbReference type="GO" id="GO:0006888">
    <property type="term" value="P:endoplasmic reticulum to Golgi vesicle-mediated transport"/>
    <property type="evidence" value="ECO:0007669"/>
    <property type="project" value="InterPro"/>
</dbReference>
<evidence type="ECO:0000256" key="10">
    <source>
        <dbReference type="ARBA" id="ARBA00023136"/>
    </source>
</evidence>
<feature type="transmembrane region" description="Helical" evidence="12">
    <location>
        <begin position="104"/>
        <end position="123"/>
    </location>
</feature>
<evidence type="ECO:0000256" key="6">
    <source>
        <dbReference type="ARBA" id="ARBA00022824"/>
    </source>
</evidence>
<keyword evidence="6" id="KW-0256">Endoplasmic reticulum</keyword>
<evidence type="ECO:0000313" key="14">
    <source>
        <dbReference type="Proteomes" id="UP000324632"/>
    </source>
</evidence>
<keyword evidence="5 12" id="KW-0812">Transmembrane</keyword>
<evidence type="ECO:0000256" key="2">
    <source>
        <dbReference type="ARBA" id="ARBA00004653"/>
    </source>
</evidence>
<keyword evidence="14" id="KW-1185">Reference proteome</keyword>
<protein>
    <submittedName>
        <fullName evidence="13">Protein YIF1B YIP1-interacting factor-like protein B</fullName>
    </submittedName>
</protein>
<dbReference type="PANTHER" id="PTHR14083">
    <property type="entry name" value="YIP1 INTERACTING FACTOR HOMOLOG YIF1 PROTEIN"/>
    <property type="match status" value="1"/>
</dbReference>
<dbReference type="Proteomes" id="UP000324632">
    <property type="component" value="Chromosome 11"/>
</dbReference>
<feature type="region of interest" description="Disordered" evidence="11">
    <location>
        <begin position="1"/>
        <end position="46"/>
    </location>
</feature>
<organism evidence="13 14">
    <name type="scientific">Triplophysa tibetana</name>
    <dbReference type="NCBI Taxonomy" id="1572043"/>
    <lineage>
        <taxon>Eukaryota</taxon>
        <taxon>Metazoa</taxon>
        <taxon>Chordata</taxon>
        <taxon>Craniata</taxon>
        <taxon>Vertebrata</taxon>
        <taxon>Euteleostomi</taxon>
        <taxon>Actinopterygii</taxon>
        <taxon>Neopterygii</taxon>
        <taxon>Teleostei</taxon>
        <taxon>Ostariophysi</taxon>
        <taxon>Cypriniformes</taxon>
        <taxon>Nemacheilidae</taxon>
        <taxon>Triplophysa</taxon>
    </lineage>
</organism>
<dbReference type="PANTHER" id="PTHR14083:SF1">
    <property type="entry name" value="PROTEIN YIF1B"/>
    <property type="match status" value="1"/>
</dbReference>
<reference evidence="13 14" key="1">
    <citation type="journal article" date="2019" name="Mol. Ecol. Resour.">
        <title>Chromosome-level genome assembly of Triplophysa tibetana, a fish adapted to the harsh high-altitude environment of the Tibetan Plateau.</title>
        <authorList>
            <person name="Yang X."/>
            <person name="Liu H."/>
            <person name="Ma Z."/>
            <person name="Zou Y."/>
            <person name="Zou M."/>
            <person name="Mao Y."/>
            <person name="Li X."/>
            <person name="Wang H."/>
            <person name="Chen T."/>
            <person name="Wang W."/>
            <person name="Yang R."/>
        </authorList>
    </citation>
    <scope>NUCLEOTIDE SEQUENCE [LARGE SCALE GENOMIC DNA]</scope>
    <source>
        <strain evidence="13">TTIB1903HZAU</strain>
        <tissue evidence="13">Muscle</tissue>
    </source>
</reference>
<keyword evidence="7" id="KW-0653">Protein transport</keyword>
<evidence type="ECO:0000256" key="9">
    <source>
        <dbReference type="ARBA" id="ARBA00023034"/>
    </source>
</evidence>
<evidence type="ECO:0000256" key="3">
    <source>
        <dbReference type="ARBA" id="ARBA00009727"/>
    </source>
</evidence>
<dbReference type="GO" id="GO:0000139">
    <property type="term" value="C:Golgi membrane"/>
    <property type="evidence" value="ECO:0007669"/>
    <property type="project" value="UniProtKB-SubCell"/>
</dbReference>
<proteinExistence type="inferred from homology"/>
<comment type="caution">
    <text evidence="13">The sequence shown here is derived from an EMBL/GenBank/DDBJ whole genome shotgun (WGS) entry which is preliminary data.</text>
</comment>
<keyword evidence="9" id="KW-0333">Golgi apparatus</keyword>
<evidence type="ECO:0000256" key="7">
    <source>
        <dbReference type="ARBA" id="ARBA00022927"/>
    </source>
</evidence>
<dbReference type="InterPro" id="IPR005578">
    <property type="entry name" value="Yif1_fam"/>
</dbReference>
<sequence length="129" mass="14451">MDYRNQSVFRQQPNVRMRGTTMDTGNASPLFDDTSAGGHKHSGKDDTGQAFLSDPMSNLAMAYGTSLASHGKEMMDKNIRTLRLKILSEAAAEGRLVRGAKNQLRMYLTMSIAAAQPIFMYWFTFHLVR</sequence>
<keyword evidence="10 12" id="KW-0472">Membrane</keyword>
<evidence type="ECO:0000256" key="8">
    <source>
        <dbReference type="ARBA" id="ARBA00022989"/>
    </source>
</evidence>
<accession>A0A5A9P189</accession>
<keyword evidence="8 12" id="KW-1133">Transmembrane helix</keyword>
<dbReference type="EMBL" id="SOYY01000011">
    <property type="protein sequence ID" value="KAA0714779.1"/>
    <property type="molecule type" value="Genomic_DNA"/>
</dbReference>
<feature type="compositionally biased region" description="Polar residues" evidence="11">
    <location>
        <begin position="1"/>
        <end position="14"/>
    </location>
</feature>